<dbReference type="Pfam" id="PF21141">
    <property type="entry name" value="T6PP_C"/>
    <property type="match status" value="1"/>
</dbReference>
<evidence type="ECO:0000259" key="1">
    <source>
        <dbReference type="Pfam" id="PF18572"/>
    </source>
</evidence>
<dbReference type="EMBL" id="JARK01001351">
    <property type="protein sequence ID" value="EYC23728.1"/>
    <property type="molecule type" value="Genomic_DNA"/>
</dbReference>
<comment type="caution">
    <text evidence="3">The sequence shown here is derived from an EMBL/GenBank/DDBJ whole genome shotgun (WGS) entry which is preliminary data.</text>
</comment>
<dbReference type="STRING" id="53326.A0A016VAH2"/>
<evidence type="ECO:0000313" key="3">
    <source>
        <dbReference type="EMBL" id="EYC23728.1"/>
    </source>
</evidence>
<dbReference type="InterPro" id="IPR041064">
    <property type="entry name" value="T6PP_helical"/>
</dbReference>
<dbReference type="InterPro" id="IPR036412">
    <property type="entry name" value="HAD-like_sf"/>
</dbReference>
<dbReference type="SUPFAM" id="SSF56784">
    <property type="entry name" value="HAD-like"/>
    <property type="match status" value="1"/>
</dbReference>
<dbReference type="BRENDA" id="3.1.3.12">
    <property type="organism ID" value="341"/>
</dbReference>
<accession>A0A016VAH2</accession>
<dbReference type="Proteomes" id="UP000024635">
    <property type="component" value="Unassembled WGS sequence"/>
</dbReference>
<reference evidence="4" key="1">
    <citation type="journal article" date="2015" name="Nat. Genet.">
        <title>The genome and transcriptome of the zoonotic hookworm Ancylostoma ceylanicum identify infection-specific gene families.</title>
        <authorList>
            <person name="Schwarz E.M."/>
            <person name="Hu Y."/>
            <person name="Antoshechkin I."/>
            <person name="Miller M.M."/>
            <person name="Sternberg P.W."/>
            <person name="Aroian R.V."/>
        </authorList>
    </citation>
    <scope>NUCLEOTIDE SEQUENCE</scope>
    <source>
        <strain evidence="4">HY135</strain>
    </source>
</reference>
<dbReference type="InterPro" id="IPR023214">
    <property type="entry name" value="HAD_sf"/>
</dbReference>
<keyword evidence="4" id="KW-1185">Reference proteome</keyword>
<feature type="domain" description="Trehalose-6-phosphate phosphatase C-terminal" evidence="2">
    <location>
        <begin position="197"/>
        <end position="476"/>
    </location>
</feature>
<sequence>MPVLASASSLRDSTEGSCVRDCDSGFFEGRMSSGSEEAQCVEAFKRMLYTMQNVRRTIVERILNECEVDEADVDALDKALQELTDSRTSGEMRHISTPAANFPINIRDEIRGLRDAVILSSSAPDTRRKDCEFLHRLSKVTSKSPMIENALDQIQLDTILAPYHPESPKKFEEELQDAERFLMDFVDSAYSGVKPLLVTDWDGTMKDYCSQYATNLQTKLDLVILSESLQPVYSAVVMGRFAELFTRATAVLTAGPLRGPGILDLTALPINGPVLFSGSWGREWWLRGRRVVHEDGISEEGFDAIGRLSDEMTDLLEDSSFAQFALVGSGVQRKVDRLTLGVQTVFGHVPLELVVRYIDAIKERIHRVDPNNANLVLENSSPLEIEVCAHNSGAVWNKGDGVASLIESLHDSLKNGKVLVAGDTTSDLPMLQHAVSENPDGVMALFVGAGESLRESVQSIVGDESRVCFVSCPDVVHAAFARVLAAKVELD</sequence>
<gene>
    <name evidence="3" type="primary">Acey_s0015.g2804</name>
    <name evidence="3" type="synonym">Acey-gob-1</name>
    <name evidence="3" type="ORF">Y032_0015g2804</name>
</gene>
<dbReference type="AlphaFoldDB" id="A0A016VAH2"/>
<evidence type="ECO:0000313" key="4">
    <source>
        <dbReference type="Proteomes" id="UP000024635"/>
    </source>
</evidence>
<dbReference type="Gene3D" id="3.40.50.1000">
    <property type="entry name" value="HAD superfamily/HAD-like"/>
    <property type="match status" value="1"/>
</dbReference>
<protein>
    <submittedName>
        <fullName evidence="3">Uncharacterized protein</fullName>
    </submittedName>
</protein>
<dbReference type="InterPro" id="IPR049063">
    <property type="entry name" value="T6PP_C"/>
</dbReference>
<feature type="domain" description="Trehalose-6-phosphate phosphatase helical bundle" evidence="1">
    <location>
        <begin position="40"/>
        <end position="137"/>
    </location>
</feature>
<dbReference type="Pfam" id="PF18572">
    <property type="entry name" value="T6PP_N"/>
    <property type="match status" value="1"/>
</dbReference>
<dbReference type="Gene3D" id="3.30.70.3080">
    <property type="match status" value="1"/>
</dbReference>
<proteinExistence type="predicted"/>
<evidence type="ECO:0000259" key="2">
    <source>
        <dbReference type="Pfam" id="PF21141"/>
    </source>
</evidence>
<dbReference type="OrthoDB" id="5781377at2759"/>
<name>A0A016VAH2_9BILA</name>
<organism evidence="3 4">
    <name type="scientific">Ancylostoma ceylanicum</name>
    <dbReference type="NCBI Taxonomy" id="53326"/>
    <lineage>
        <taxon>Eukaryota</taxon>
        <taxon>Metazoa</taxon>
        <taxon>Ecdysozoa</taxon>
        <taxon>Nematoda</taxon>
        <taxon>Chromadorea</taxon>
        <taxon>Rhabditida</taxon>
        <taxon>Rhabditina</taxon>
        <taxon>Rhabditomorpha</taxon>
        <taxon>Strongyloidea</taxon>
        <taxon>Ancylostomatidae</taxon>
        <taxon>Ancylostomatinae</taxon>
        <taxon>Ancylostoma</taxon>
    </lineage>
</organism>
<dbReference type="Gene3D" id="1.20.58.1800">
    <property type="match status" value="1"/>
</dbReference>